<geneLocation type="plasmid" evidence="1 2">
    <name>pPRO1</name>
</geneLocation>
<accession>A0R810</accession>
<keyword evidence="1" id="KW-0614">Plasmid</keyword>
<sequence length="75" mass="8720">MRATTVIFQADGVNKMERDCSNEHSDLKSSFHSFQSFMELMIHNIFCYSPEGVVYALLILKQHQINEEHLLVLFS</sequence>
<dbReference type="HOGENOM" id="CLU_2667836_0_0_7"/>
<dbReference type="EMBL" id="CP000483">
    <property type="protein sequence ID" value="ABL01276.1"/>
    <property type="molecule type" value="Genomic_DNA"/>
</dbReference>
<name>A0R810_PELPD</name>
<keyword evidence="2" id="KW-1185">Reference proteome</keyword>
<protein>
    <submittedName>
        <fullName evidence="1">Uncharacterized protein</fullName>
    </submittedName>
</protein>
<dbReference type="Proteomes" id="UP000006732">
    <property type="component" value="Plasmid pPRO1"/>
</dbReference>
<proteinExistence type="predicted"/>
<reference evidence="1 2" key="1">
    <citation type="submission" date="2006-10" db="EMBL/GenBank/DDBJ databases">
        <title>Complete sequence of plasmid pPRO1 of Pelobacter propionicus DSM 2379.</title>
        <authorList>
            <consortium name="US DOE Joint Genome Institute"/>
            <person name="Copeland A."/>
            <person name="Lucas S."/>
            <person name="Lapidus A."/>
            <person name="Barry K."/>
            <person name="Detter J.C."/>
            <person name="Glavina del Rio T."/>
            <person name="Hammon N."/>
            <person name="Israni S."/>
            <person name="Dalin E."/>
            <person name="Tice H."/>
            <person name="Pitluck S."/>
            <person name="Saunders E."/>
            <person name="Brettin T."/>
            <person name="Bruce D."/>
            <person name="Han C."/>
            <person name="Tapia R."/>
            <person name="Schmutz J."/>
            <person name="Larimer F."/>
            <person name="Land M."/>
            <person name="Hauser L."/>
            <person name="Kyrpides N."/>
            <person name="Kim E."/>
            <person name="Lovley D."/>
            <person name="Richardson P."/>
        </authorList>
    </citation>
    <scope>NUCLEOTIDE SEQUENCE [LARGE SCALE GENOMIC DNA]</scope>
    <source>
        <strain evidence="2">DSM 2379 / NBRC 103807 / OttBd1</strain>
        <plasmid evidence="2">Plasmid pPRO1</plasmid>
    </source>
</reference>
<evidence type="ECO:0000313" key="2">
    <source>
        <dbReference type="Proteomes" id="UP000006732"/>
    </source>
</evidence>
<dbReference type="AlphaFoldDB" id="A0R810"/>
<organism evidence="1 2">
    <name type="scientific">Pelobacter propionicus (strain DSM 2379 / NBRC 103807 / OttBd1)</name>
    <dbReference type="NCBI Taxonomy" id="338966"/>
    <lineage>
        <taxon>Bacteria</taxon>
        <taxon>Pseudomonadati</taxon>
        <taxon>Thermodesulfobacteriota</taxon>
        <taxon>Desulfuromonadia</taxon>
        <taxon>Desulfuromonadales</taxon>
        <taxon>Desulfuromonadaceae</taxon>
        <taxon>Pelobacter</taxon>
    </lineage>
</organism>
<dbReference type="KEGG" id="ppd:Ppro_3685"/>
<gene>
    <name evidence="1" type="ordered locus">Ppro_3685</name>
</gene>
<evidence type="ECO:0000313" key="1">
    <source>
        <dbReference type="EMBL" id="ABL01276.1"/>
    </source>
</evidence>